<keyword evidence="4" id="KW-1185">Reference proteome</keyword>
<dbReference type="EMBL" id="ML179500">
    <property type="protein sequence ID" value="THU86373.1"/>
    <property type="molecule type" value="Genomic_DNA"/>
</dbReference>
<name>A0A4S8LCN5_DENBC</name>
<feature type="compositionally biased region" description="Polar residues" evidence="2">
    <location>
        <begin position="633"/>
        <end position="647"/>
    </location>
</feature>
<feature type="compositionally biased region" description="Polar residues" evidence="2">
    <location>
        <begin position="76"/>
        <end position="103"/>
    </location>
</feature>
<evidence type="ECO:0000313" key="4">
    <source>
        <dbReference type="Proteomes" id="UP000297245"/>
    </source>
</evidence>
<keyword evidence="1" id="KW-0175">Coiled coil</keyword>
<feature type="compositionally biased region" description="Polar residues" evidence="2">
    <location>
        <begin position="654"/>
        <end position="671"/>
    </location>
</feature>
<evidence type="ECO:0000256" key="2">
    <source>
        <dbReference type="SAM" id="MobiDB-lite"/>
    </source>
</evidence>
<accession>A0A4S8LCN5</accession>
<dbReference type="Proteomes" id="UP000297245">
    <property type="component" value="Unassembled WGS sequence"/>
</dbReference>
<feature type="compositionally biased region" description="Polar residues" evidence="2">
    <location>
        <begin position="1"/>
        <end position="21"/>
    </location>
</feature>
<proteinExistence type="predicted"/>
<feature type="compositionally biased region" description="Low complexity" evidence="2">
    <location>
        <begin position="22"/>
        <end position="75"/>
    </location>
</feature>
<feature type="compositionally biased region" description="Acidic residues" evidence="2">
    <location>
        <begin position="604"/>
        <end position="617"/>
    </location>
</feature>
<evidence type="ECO:0000256" key="1">
    <source>
        <dbReference type="SAM" id="Coils"/>
    </source>
</evidence>
<dbReference type="OrthoDB" id="3050191at2759"/>
<organism evidence="3 4">
    <name type="scientific">Dendrothele bispora (strain CBS 962.96)</name>
    <dbReference type="NCBI Taxonomy" id="1314807"/>
    <lineage>
        <taxon>Eukaryota</taxon>
        <taxon>Fungi</taxon>
        <taxon>Dikarya</taxon>
        <taxon>Basidiomycota</taxon>
        <taxon>Agaricomycotina</taxon>
        <taxon>Agaricomycetes</taxon>
        <taxon>Agaricomycetidae</taxon>
        <taxon>Agaricales</taxon>
        <taxon>Agaricales incertae sedis</taxon>
        <taxon>Dendrothele</taxon>
    </lineage>
</organism>
<feature type="region of interest" description="Disordered" evidence="2">
    <location>
        <begin position="527"/>
        <end position="621"/>
    </location>
</feature>
<feature type="region of interest" description="Disordered" evidence="2">
    <location>
        <begin position="245"/>
        <end position="273"/>
    </location>
</feature>
<dbReference type="AlphaFoldDB" id="A0A4S8LCN5"/>
<gene>
    <name evidence="3" type="ORF">K435DRAFT_868346</name>
</gene>
<reference evidence="3 4" key="1">
    <citation type="journal article" date="2019" name="Nat. Ecol. Evol.">
        <title>Megaphylogeny resolves global patterns of mushroom evolution.</title>
        <authorList>
            <person name="Varga T."/>
            <person name="Krizsan K."/>
            <person name="Foldi C."/>
            <person name="Dima B."/>
            <person name="Sanchez-Garcia M."/>
            <person name="Sanchez-Ramirez S."/>
            <person name="Szollosi G.J."/>
            <person name="Szarkandi J.G."/>
            <person name="Papp V."/>
            <person name="Albert L."/>
            <person name="Andreopoulos W."/>
            <person name="Angelini C."/>
            <person name="Antonin V."/>
            <person name="Barry K.W."/>
            <person name="Bougher N.L."/>
            <person name="Buchanan P."/>
            <person name="Buyck B."/>
            <person name="Bense V."/>
            <person name="Catcheside P."/>
            <person name="Chovatia M."/>
            <person name="Cooper J."/>
            <person name="Damon W."/>
            <person name="Desjardin D."/>
            <person name="Finy P."/>
            <person name="Geml J."/>
            <person name="Haridas S."/>
            <person name="Hughes K."/>
            <person name="Justo A."/>
            <person name="Karasinski D."/>
            <person name="Kautmanova I."/>
            <person name="Kiss B."/>
            <person name="Kocsube S."/>
            <person name="Kotiranta H."/>
            <person name="LaButti K.M."/>
            <person name="Lechner B.E."/>
            <person name="Liimatainen K."/>
            <person name="Lipzen A."/>
            <person name="Lukacs Z."/>
            <person name="Mihaltcheva S."/>
            <person name="Morgado L.N."/>
            <person name="Niskanen T."/>
            <person name="Noordeloos M.E."/>
            <person name="Ohm R.A."/>
            <person name="Ortiz-Santana B."/>
            <person name="Ovrebo C."/>
            <person name="Racz N."/>
            <person name="Riley R."/>
            <person name="Savchenko A."/>
            <person name="Shiryaev A."/>
            <person name="Soop K."/>
            <person name="Spirin V."/>
            <person name="Szebenyi C."/>
            <person name="Tomsovsky M."/>
            <person name="Tulloss R.E."/>
            <person name="Uehling J."/>
            <person name="Grigoriev I.V."/>
            <person name="Vagvolgyi C."/>
            <person name="Papp T."/>
            <person name="Martin F.M."/>
            <person name="Miettinen O."/>
            <person name="Hibbett D.S."/>
            <person name="Nagy L.G."/>
        </authorList>
    </citation>
    <scope>NUCLEOTIDE SEQUENCE [LARGE SCALE GENOMIC DNA]</scope>
    <source>
        <strain evidence="3 4">CBS 962.96</strain>
    </source>
</reference>
<feature type="compositionally biased region" description="Polar residues" evidence="2">
    <location>
        <begin position="680"/>
        <end position="690"/>
    </location>
</feature>
<feature type="region of interest" description="Disordered" evidence="2">
    <location>
        <begin position="1"/>
        <end position="115"/>
    </location>
</feature>
<feature type="region of interest" description="Disordered" evidence="2">
    <location>
        <begin position="633"/>
        <end position="690"/>
    </location>
</feature>
<feature type="coiled-coil region" evidence="1">
    <location>
        <begin position="375"/>
        <end position="402"/>
    </location>
</feature>
<protein>
    <submittedName>
        <fullName evidence="3">Uncharacterized protein</fullName>
    </submittedName>
</protein>
<evidence type="ECO:0000313" key="3">
    <source>
        <dbReference type="EMBL" id="THU86373.1"/>
    </source>
</evidence>
<sequence length="877" mass="96415">MSTDMSPSDRNTPNSDPTISKTNPTTLNTNSTAPNTNSTASSTDPTASNTDPTCMPNTNPPMSNTNPTTSSTDPSALNTDPSALNTDPSALNTDPSISNTNPPVTDPGQAISSPSQIKNARSILLVLSTGETVPDHLNHVLPNGEDQQEWKIPAAECALSKSMSDDILNPLLDAAATDPTWRETLTLINDREPGEDDTTTLALLNEWLDNAQQALKTSIESCPDVDTVSPPHSITSNTTLQDINTSTSLDADKDSVMTASGTSKPSADPAAKRVHKKPAASFYKDFDDLELEAIREDELNKKLGWDKLSEESYQEKVKVFASFRKRISDFYQSETRHVKKNPVEKFLQDVNPTPKPSRTNDVLVFMCEFWDRFVKQDALNAIAEAEAEYQELVQNGGIYEEQSKEFHGHIKKMADKEHAQKMAEWEEEKSKEEVEKDTPESYALAIQKWAPAVAQFNSSVSQEMGLILVTAAVGPNPDAGGKIDVFWNHTGKNTMGQDWSEFDPAGYHAANASLVKFGKSAYSKSESTARALPSTVPKLWPSSSTAGTDPAGSITKPKLNATQKPASSPAHKTHPGPGRNSKGALINKQKGKGKGKMAQVSESDTAESSEDTSESDEPAAKSTGIIKASAPTFPQCQASDSTPSTLVTHHDNQTEMPSQSQALTHDTSDGASSVKEAGMSSVNHTSTHQSASDAAQGIEFELEKFWNPLARTIKFWAVKFGKLPDEDWIEIFKNMLETYIEIESHFQFARKNEKIESSVEWEDMALWDQRGGPSQFEMEGPPELRLSLVKELETWWKDISDFEDTSDMAPLDCVSGIDELFRLISAVVCVLFFIFGDRMDGRWQIDQRQALAEWSMLVKNMDEILTKVYEHGKFKRT</sequence>